<evidence type="ECO:0000256" key="5">
    <source>
        <dbReference type="ARBA" id="ARBA00022777"/>
    </source>
</evidence>
<proteinExistence type="inferred from homology"/>
<evidence type="ECO:0000259" key="11">
    <source>
        <dbReference type="SMART" id="SM00562"/>
    </source>
</evidence>
<dbReference type="PROSITE" id="PS51374">
    <property type="entry name" value="NDPK_LIKE"/>
    <property type="match status" value="1"/>
</dbReference>
<feature type="binding site" evidence="8">
    <location>
        <position position="62"/>
    </location>
    <ligand>
        <name>ATP</name>
        <dbReference type="ChEBI" id="CHEBI:30616"/>
    </ligand>
</feature>
<keyword evidence="5 10" id="KW-0418">Kinase</keyword>
<dbReference type="Pfam" id="PF00334">
    <property type="entry name" value="NDK"/>
    <property type="match status" value="1"/>
</dbReference>
<dbReference type="InterPro" id="IPR034907">
    <property type="entry name" value="NDK-like_dom"/>
</dbReference>
<accession>A0AA88XX51</accession>
<dbReference type="GO" id="GO:0005524">
    <property type="term" value="F:ATP binding"/>
    <property type="evidence" value="ECO:0007669"/>
    <property type="project" value="UniProtKB-KW"/>
</dbReference>
<dbReference type="GO" id="GO:0046872">
    <property type="term" value="F:metal ion binding"/>
    <property type="evidence" value="ECO:0007669"/>
    <property type="project" value="UniProtKB-KW"/>
</dbReference>
<keyword evidence="2 10" id="KW-0808">Transferase</keyword>
<dbReference type="InterPro" id="IPR001564">
    <property type="entry name" value="Nucleoside_diP_kinase"/>
</dbReference>
<dbReference type="PRINTS" id="PR01243">
    <property type="entry name" value="NUCDPKINASE"/>
</dbReference>
<dbReference type="SMART" id="SM00562">
    <property type="entry name" value="NDK"/>
    <property type="match status" value="1"/>
</dbReference>
<dbReference type="PANTHER" id="PTHR46956">
    <property type="entry name" value="NUCLEOSIDE DIPHOSPHATE KINASE 6"/>
    <property type="match status" value="1"/>
</dbReference>
<dbReference type="GO" id="GO:0006183">
    <property type="term" value="P:GTP biosynthetic process"/>
    <property type="evidence" value="ECO:0007669"/>
    <property type="project" value="InterPro"/>
</dbReference>
<feature type="binding site" evidence="8">
    <location>
        <position position="96"/>
    </location>
    <ligand>
        <name>ATP</name>
        <dbReference type="ChEBI" id="CHEBI:30616"/>
    </ligand>
</feature>
<keyword evidence="3" id="KW-0479">Metal-binding</keyword>
<comment type="cofactor">
    <cofactor evidence="1">
        <name>Mg(2+)</name>
        <dbReference type="ChEBI" id="CHEBI:18420"/>
    </cofactor>
</comment>
<sequence>MTRTLQLTLALLKPDVAGRPHIVEEIRRIVLNDGFFFVRSKHLYLPRSKAEEFYKEHEGRFFHNRLVSFMSSGHLWSHILARDDAIGAWRRLMGPTKVFQTMHHHPETIRGRYGLTDTRNATHGSDSEETAKREISFFFPEFDVDEWYKKEEVYFRQGSVKYCEENFVHKPSCNETSEFSKV</sequence>
<protein>
    <recommendedName>
        <fullName evidence="10">Nucleoside diphosphate kinase</fullName>
        <ecNumber evidence="10">2.7.4.6</ecNumber>
    </recommendedName>
</protein>
<evidence type="ECO:0000256" key="10">
    <source>
        <dbReference type="RuleBase" id="RU004013"/>
    </source>
</evidence>
<reference evidence="12" key="1">
    <citation type="submission" date="2019-08" db="EMBL/GenBank/DDBJ databases">
        <title>The improved chromosome-level genome for the pearl oyster Pinctada fucata martensii using PacBio sequencing and Hi-C.</title>
        <authorList>
            <person name="Zheng Z."/>
        </authorList>
    </citation>
    <scope>NUCLEOTIDE SEQUENCE</scope>
    <source>
        <strain evidence="12">ZZ-2019</strain>
        <tissue evidence="12">Adductor muscle</tissue>
    </source>
</reference>
<dbReference type="InterPro" id="IPR023005">
    <property type="entry name" value="Nucleoside_diP_kinase_AS"/>
</dbReference>
<feature type="binding site" evidence="8">
    <location>
        <position position="13"/>
    </location>
    <ligand>
        <name>ATP</name>
        <dbReference type="ChEBI" id="CHEBI:30616"/>
    </ligand>
</feature>
<dbReference type="GO" id="GO:0006241">
    <property type="term" value="P:CTP biosynthetic process"/>
    <property type="evidence" value="ECO:0007669"/>
    <property type="project" value="InterPro"/>
</dbReference>
<keyword evidence="4 10" id="KW-0547">Nucleotide-binding</keyword>
<dbReference type="Gene3D" id="3.30.70.141">
    <property type="entry name" value="Nucleoside diphosphate kinase-like domain"/>
    <property type="match status" value="1"/>
</dbReference>
<feature type="active site" description="Pros-phosphohistidine intermediate" evidence="8">
    <location>
        <position position="123"/>
    </location>
</feature>
<evidence type="ECO:0000256" key="9">
    <source>
        <dbReference type="RuleBase" id="RU004011"/>
    </source>
</evidence>
<dbReference type="InterPro" id="IPR036850">
    <property type="entry name" value="NDK-like_dom_sf"/>
</dbReference>
<dbReference type="GO" id="GO:0006228">
    <property type="term" value="P:UTP biosynthetic process"/>
    <property type="evidence" value="ECO:0007669"/>
    <property type="project" value="InterPro"/>
</dbReference>
<dbReference type="AlphaFoldDB" id="A0AA88XX51"/>
<dbReference type="EMBL" id="VSWD01000009">
    <property type="protein sequence ID" value="KAK3093527.1"/>
    <property type="molecule type" value="Genomic_DNA"/>
</dbReference>
<dbReference type="EC" id="2.7.4.6" evidence="10"/>
<dbReference type="InterPro" id="IPR037994">
    <property type="entry name" value="NDPk6"/>
</dbReference>
<dbReference type="SUPFAM" id="SSF54919">
    <property type="entry name" value="Nucleoside diphosphate kinase, NDK"/>
    <property type="match status" value="1"/>
</dbReference>
<evidence type="ECO:0000256" key="1">
    <source>
        <dbReference type="ARBA" id="ARBA00001946"/>
    </source>
</evidence>
<name>A0AA88XX51_PINIB</name>
<feature type="binding site" evidence="8">
    <location>
        <position position="120"/>
    </location>
    <ligand>
        <name>ATP</name>
        <dbReference type="ChEBI" id="CHEBI:30616"/>
    </ligand>
</feature>
<dbReference type="PANTHER" id="PTHR46956:SF1">
    <property type="entry name" value="NUCLEOSIDE DIPHOSPHATE KINASE 6"/>
    <property type="match status" value="1"/>
</dbReference>
<keyword evidence="6 10" id="KW-0067">ATP-binding</keyword>
<evidence type="ECO:0000256" key="7">
    <source>
        <dbReference type="ARBA" id="ARBA00022842"/>
    </source>
</evidence>
<evidence type="ECO:0000256" key="6">
    <source>
        <dbReference type="ARBA" id="ARBA00022840"/>
    </source>
</evidence>
<keyword evidence="13" id="KW-1185">Reference proteome</keyword>
<evidence type="ECO:0000313" key="12">
    <source>
        <dbReference type="EMBL" id="KAK3093527.1"/>
    </source>
</evidence>
<comment type="catalytic activity">
    <reaction evidence="10">
        <text>a 2'-deoxyribonucleoside 5'-diphosphate + ATP = a 2'-deoxyribonucleoside 5'-triphosphate + ADP</text>
        <dbReference type="Rhea" id="RHEA:44640"/>
        <dbReference type="ChEBI" id="CHEBI:30616"/>
        <dbReference type="ChEBI" id="CHEBI:61560"/>
        <dbReference type="ChEBI" id="CHEBI:73316"/>
        <dbReference type="ChEBI" id="CHEBI:456216"/>
        <dbReference type="EC" id="2.7.4.6"/>
    </reaction>
</comment>
<comment type="similarity">
    <text evidence="8 9">Belongs to the NDK family.</text>
</comment>
<evidence type="ECO:0000256" key="8">
    <source>
        <dbReference type="PROSITE-ProRule" id="PRU00706"/>
    </source>
</evidence>
<feature type="binding site" evidence="8">
    <location>
        <position position="110"/>
    </location>
    <ligand>
        <name>ATP</name>
        <dbReference type="ChEBI" id="CHEBI:30616"/>
    </ligand>
</feature>
<dbReference type="GO" id="GO:0004550">
    <property type="term" value="F:nucleoside diphosphate kinase activity"/>
    <property type="evidence" value="ECO:0007669"/>
    <property type="project" value="UniProtKB-EC"/>
</dbReference>
<organism evidence="12 13">
    <name type="scientific">Pinctada imbricata</name>
    <name type="common">Atlantic pearl-oyster</name>
    <name type="synonym">Pinctada martensii</name>
    <dbReference type="NCBI Taxonomy" id="66713"/>
    <lineage>
        <taxon>Eukaryota</taxon>
        <taxon>Metazoa</taxon>
        <taxon>Spiralia</taxon>
        <taxon>Lophotrochozoa</taxon>
        <taxon>Mollusca</taxon>
        <taxon>Bivalvia</taxon>
        <taxon>Autobranchia</taxon>
        <taxon>Pteriomorphia</taxon>
        <taxon>Pterioida</taxon>
        <taxon>Pterioidea</taxon>
        <taxon>Pteriidae</taxon>
        <taxon>Pinctada</taxon>
    </lineage>
</organism>
<keyword evidence="7" id="KW-0460">Magnesium</keyword>
<evidence type="ECO:0000313" key="13">
    <source>
        <dbReference type="Proteomes" id="UP001186944"/>
    </source>
</evidence>
<evidence type="ECO:0000256" key="2">
    <source>
        <dbReference type="ARBA" id="ARBA00022679"/>
    </source>
</evidence>
<evidence type="ECO:0000256" key="4">
    <source>
        <dbReference type="ARBA" id="ARBA00022741"/>
    </source>
</evidence>
<gene>
    <name evidence="12" type="ORF">FSP39_016795</name>
</gene>
<comment type="caution">
    <text evidence="12">The sequence shown here is derived from an EMBL/GenBank/DDBJ whole genome shotgun (WGS) entry which is preliminary data.</text>
</comment>
<dbReference type="Proteomes" id="UP001186944">
    <property type="component" value="Unassembled WGS sequence"/>
</dbReference>
<feature type="binding site" evidence="8">
    <location>
        <position position="90"/>
    </location>
    <ligand>
        <name>ATP</name>
        <dbReference type="ChEBI" id="CHEBI:30616"/>
    </ligand>
</feature>
<evidence type="ECO:0000256" key="3">
    <source>
        <dbReference type="ARBA" id="ARBA00022723"/>
    </source>
</evidence>
<dbReference type="PROSITE" id="PS00469">
    <property type="entry name" value="NDPK"/>
    <property type="match status" value="1"/>
</dbReference>
<feature type="domain" description="Nucleoside diphosphate kinase-like" evidence="11">
    <location>
        <begin position="5"/>
        <end position="146"/>
    </location>
</feature>